<gene>
    <name evidence="1" type="ORF">rCG_62734</name>
</gene>
<dbReference type="EMBL" id="CH473976">
    <property type="protein sequence ID" value="EDM00781.1"/>
    <property type="molecule type" value="Genomic_DNA"/>
</dbReference>
<protein>
    <submittedName>
        <fullName evidence="1">RCG62734</fullName>
    </submittedName>
</protein>
<name>A6J608_RAT</name>
<reference evidence="1 2" key="1">
    <citation type="submission" date="2005-09" db="EMBL/GenBank/DDBJ databases">
        <authorList>
            <person name="Mural R.J."/>
            <person name="Li P.W."/>
            <person name="Adams M.D."/>
            <person name="Amanatides P.G."/>
            <person name="Baden-Tillson H."/>
            <person name="Barnstead M."/>
            <person name="Chin S.H."/>
            <person name="Dew I."/>
            <person name="Evans C.A."/>
            <person name="Ferriera S."/>
            <person name="Flanigan M."/>
            <person name="Fosler C."/>
            <person name="Glodek A."/>
            <person name="Gu Z."/>
            <person name="Holt R.A."/>
            <person name="Jennings D."/>
            <person name="Kraft C.L."/>
            <person name="Lu F."/>
            <person name="Nguyen T."/>
            <person name="Nusskern D.R."/>
            <person name="Pfannkoch C.M."/>
            <person name="Sitter C."/>
            <person name="Sutton G.G."/>
            <person name="Venter J.C."/>
            <person name="Wang Z."/>
            <person name="Woodage T."/>
            <person name="Zheng X.H."/>
            <person name="Zhong F."/>
        </authorList>
    </citation>
    <scope>NUCLEOTIDE SEQUENCE [LARGE SCALE GENOMIC DNA]</scope>
    <source>
        <strain>BN</strain>
        <strain evidence="2">Sprague-Dawley</strain>
    </source>
</reference>
<sequence length="64" mass="7331">MIFLFVCLLLPYKKKAINLCKLTLYTVTLTKFAYFSISFLVEILGSLMYTIMSSPSRESVVVKI</sequence>
<evidence type="ECO:0000313" key="1">
    <source>
        <dbReference type="EMBL" id="EDM00781.1"/>
    </source>
</evidence>
<accession>A6J608</accession>
<evidence type="ECO:0000313" key="2">
    <source>
        <dbReference type="Proteomes" id="UP000234681"/>
    </source>
</evidence>
<organism evidence="1 2">
    <name type="scientific">Rattus norvegicus</name>
    <name type="common">Rat</name>
    <dbReference type="NCBI Taxonomy" id="10116"/>
    <lineage>
        <taxon>Eukaryota</taxon>
        <taxon>Metazoa</taxon>
        <taxon>Chordata</taxon>
        <taxon>Craniata</taxon>
        <taxon>Vertebrata</taxon>
        <taxon>Euteleostomi</taxon>
        <taxon>Mammalia</taxon>
        <taxon>Eutheria</taxon>
        <taxon>Euarchontoglires</taxon>
        <taxon>Glires</taxon>
        <taxon>Rodentia</taxon>
        <taxon>Myomorpha</taxon>
        <taxon>Muroidea</taxon>
        <taxon>Muridae</taxon>
        <taxon>Murinae</taxon>
        <taxon>Rattus</taxon>
    </lineage>
</organism>
<dbReference type="AlphaFoldDB" id="A6J608"/>
<dbReference type="Proteomes" id="UP000234681">
    <property type="component" value="Chromosome 2"/>
</dbReference>
<proteinExistence type="predicted"/>